<accession>A0ABS2FD12</accession>
<dbReference type="GO" id="GO:0004556">
    <property type="term" value="F:alpha-amylase activity"/>
    <property type="evidence" value="ECO:0007669"/>
    <property type="project" value="UniProtKB-EC"/>
</dbReference>
<keyword evidence="6 9" id="KW-0326">Glycosidase</keyword>
<dbReference type="InterPro" id="IPR015237">
    <property type="entry name" value="Alpha-amylase_C_pro"/>
</dbReference>
<comment type="caution">
    <text evidence="9">The sequence shown here is derived from an EMBL/GenBank/DDBJ whole genome shotgun (WGS) entry which is preliminary data.</text>
</comment>
<reference evidence="9 10" key="1">
    <citation type="journal article" date="2021" name="Sci. Rep.">
        <title>The distribution of antibiotic resistance genes in chicken gut microbiota commensals.</title>
        <authorList>
            <person name="Juricova H."/>
            <person name="Matiasovicova J."/>
            <person name="Kubasova T."/>
            <person name="Cejkova D."/>
            <person name="Rychlik I."/>
        </authorList>
    </citation>
    <scope>NUCLEOTIDE SEQUENCE [LARGE SCALE GENOMIC DNA]</scope>
    <source>
        <strain evidence="9 10">An435</strain>
    </source>
</reference>
<protein>
    <submittedName>
        <fullName evidence="9">Alpha-amylase</fullName>
        <ecNumber evidence="9">3.2.1.1</ecNumber>
    </submittedName>
</protein>
<dbReference type="Gene3D" id="3.20.20.80">
    <property type="entry name" value="Glycosidases"/>
    <property type="match status" value="1"/>
</dbReference>
<evidence type="ECO:0000259" key="8">
    <source>
        <dbReference type="SMART" id="SM00642"/>
    </source>
</evidence>
<dbReference type="InterPro" id="IPR017853">
    <property type="entry name" value="GH"/>
</dbReference>
<dbReference type="Proteomes" id="UP000767334">
    <property type="component" value="Unassembled WGS sequence"/>
</dbReference>
<evidence type="ECO:0000256" key="5">
    <source>
        <dbReference type="ARBA" id="ARBA00023277"/>
    </source>
</evidence>
<dbReference type="PANTHER" id="PTHR43447">
    <property type="entry name" value="ALPHA-AMYLASE"/>
    <property type="match status" value="1"/>
</dbReference>
<sequence length="484" mass="56505">MVNGTMMQYFEWFLLPQCKLWNEISREASNLRDLGITAVWMPPAYKGIGGGYDVGYGAYDLYDLGEFNQKGTIETKYGSKDEYLMAIKMLKKNGVQSYGDIVLNHKMGADEAEEVMAREEEFFNRNIPISGTKVIRAWTKFTFPGRNNKYSSFKWDWNAFDGIDYDDKTKRNSIYKFLTKEWSNRVDKENGNYDYLMGADLDFSNRDVVEELKKWGKWYIDFTNIDGFRLDAVKHISYDFFVEWLEYLRKESGKELFSVGEYWHSNVDVLLEYLKNTKYVMSLFDVPLHFNLYEASHSNGDFDMRNIFKGTLVEQYSTKAVTFVDNHDTQLGSSLQSWVENWFKPIAYSLILLRIEGYPCVFYGDYYGIPSREYFGIGSYLDLLLKARKQLAYGEQHDYFDDKNIIGWTREGIKEYNNSGLAVLLTNKLGGQKRMYVGKQFSGEKFRDLLSNFQEKVVIDKDGFGKFMVRNGSVSVWVLDKVDI</sequence>
<evidence type="ECO:0000256" key="7">
    <source>
        <dbReference type="RuleBase" id="RU003615"/>
    </source>
</evidence>
<comment type="cofactor">
    <cofactor evidence="1">
        <name>Ca(2+)</name>
        <dbReference type="ChEBI" id="CHEBI:29108"/>
    </cofactor>
</comment>
<keyword evidence="3" id="KW-0479">Metal-binding</keyword>
<keyword evidence="10" id="KW-1185">Reference proteome</keyword>
<evidence type="ECO:0000256" key="3">
    <source>
        <dbReference type="ARBA" id="ARBA00022723"/>
    </source>
</evidence>
<dbReference type="SUPFAM" id="SSF51011">
    <property type="entry name" value="Glycosyl hydrolase domain"/>
    <property type="match status" value="1"/>
</dbReference>
<dbReference type="CDD" id="cd11318">
    <property type="entry name" value="AmyAc_bac_fung_AmyA"/>
    <property type="match status" value="1"/>
</dbReference>
<dbReference type="InterPro" id="IPR006047">
    <property type="entry name" value="GH13_cat_dom"/>
</dbReference>
<evidence type="ECO:0000256" key="4">
    <source>
        <dbReference type="ARBA" id="ARBA00022801"/>
    </source>
</evidence>
<evidence type="ECO:0000313" key="9">
    <source>
        <dbReference type="EMBL" id="MBM6818206.1"/>
    </source>
</evidence>
<dbReference type="EMBL" id="JACJLL010000008">
    <property type="protein sequence ID" value="MBM6818206.1"/>
    <property type="molecule type" value="Genomic_DNA"/>
</dbReference>
<dbReference type="Gene3D" id="2.40.30.140">
    <property type="match status" value="1"/>
</dbReference>
<name>A0ABS2FD12_9CLOT</name>
<dbReference type="NCBIfam" id="NF006969">
    <property type="entry name" value="PRK09441.1-2"/>
    <property type="match status" value="1"/>
</dbReference>
<dbReference type="Pfam" id="PF09154">
    <property type="entry name" value="Alpha-amy_C_pro"/>
    <property type="match status" value="1"/>
</dbReference>
<dbReference type="SMART" id="SM00642">
    <property type="entry name" value="Aamy"/>
    <property type="match status" value="1"/>
</dbReference>
<evidence type="ECO:0000256" key="1">
    <source>
        <dbReference type="ARBA" id="ARBA00001913"/>
    </source>
</evidence>
<dbReference type="InterPro" id="IPR013776">
    <property type="entry name" value="A-amylase_thermo"/>
</dbReference>
<dbReference type="RefSeq" id="WP_204571833.1">
    <property type="nucleotide sequence ID" value="NZ_JACJLL010000008.1"/>
</dbReference>
<dbReference type="InterPro" id="IPR006046">
    <property type="entry name" value="Alpha_amylase"/>
</dbReference>
<evidence type="ECO:0000313" key="10">
    <source>
        <dbReference type="Proteomes" id="UP000767334"/>
    </source>
</evidence>
<organism evidence="9 10">
    <name type="scientific">Clostridium saudiense</name>
    <dbReference type="NCBI Taxonomy" id="1414720"/>
    <lineage>
        <taxon>Bacteria</taxon>
        <taxon>Bacillati</taxon>
        <taxon>Bacillota</taxon>
        <taxon>Clostridia</taxon>
        <taxon>Eubacteriales</taxon>
        <taxon>Clostridiaceae</taxon>
        <taxon>Clostridium</taxon>
    </lineage>
</organism>
<dbReference type="Gene3D" id="2.60.40.1180">
    <property type="entry name" value="Golgi alpha-mannosidase II"/>
    <property type="match status" value="1"/>
</dbReference>
<dbReference type="PIRSF" id="PIRSF001021">
    <property type="entry name" value="Alph-amls_thrmst"/>
    <property type="match status" value="1"/>
</dbReference>
<dbReference type="PRINTS" id="PR00110">
    <property type="entry name" value="ALPHAAMYLASE"/>
</dbReference>
<dbReference type="EC" id="3.2.1.1" evidence="9"/>
<dbReference type="Pfam" id="PF00128">
    <property type="entry name" value="Alpha-amylase"/>
    <property type="match status" value="1"/>
</dbReference>
<proteinExistence type="inferred from homology"/>
<comment type="similarity">
    <text evidence="2 7">Belongs to the glycosyl hydrolase 13 family.</text>
</comment>
<evidence type="ECO:0000256" key="6">
    <source>
        <dbReference type="ARBA" id="ARBA00023295"/>
    </source>
</evidence>
<gene>
    <name evidence="9" type="ORF">H6A19_02435</name>
</gene>
<dbReference type="InterPro" id="IPR013780">
    <property type="entry name" value="Glyco_hydro_b"/>
</dbReference>
<keyword evidence="5" id="KW-0119">Carbohydrate metabolism</keyword>
<dbReference type="NCBIfam" id="NF006968">
    <property type="entry name" value="PRK09441.1-1"/>
    <property type="match status" value="1"/>
</dbReference>
<keyword evidence="4 9" id="KW-0378">Hydrolase</keyword>
<dbReference type="SUPFAM" id="SSF51445">
    <property type="entry name" value="(Trans)glycosidases"/>
    <property type="match status" value="1"/>
</dbReference>
<evidence type="ECO:0000256" key="2">
    <source>
        <dbReference type="ARBA" id="ARBA00008061"/>
    </source>
</evidence>
<feature type="domain" description="Glycosyl hydrolase family 13 catalytic" evidence="8">
    <location>
        <begin position="4"/>
        <end position="388"/>
    </location>
</feature>